<sequence length="47" mass="5118">MDNTSWKEVACRLPPAACRPYLGSLPITIEEEAEDVNKAGEGTRINA</sequence>
<evidence type="ECO:0000313" key="2">
    <source>
        <dbReference type="Proteomes" id="UP001054252"/>
    </source>
</evidence>
<comment type="caution">
    <text evidence="1">The sequence shown here is derived from an EMBL/GenBank/DDBJ whole genome shotgun (WGS) entry which is preliminary data.</text>
</comment>
<proteinExistence type="predicted"/>
<dbReference type="Proteomes" id="UP001054252">
    <property type="component" value="Unassembled WGS sequence"/>
</dbReference>
<keyword evidence="2" id="KW-1185">Reference proteome</keyword>
<dbReference type="AlphaFoldDB" id="A0AAV5MDH4"/>
<gene>
    <name evidence="1" type="ORF">SLEP1_g54434</name>
</gene>
<organism evidence="1 2">
    <name type="scientific">Rubroshorea leprosula</name>
    <dbReference type="NCBI Taxonomy" id="152421"/>
    <lineage>
        <taxon>Eukaryota</taxon>
        <taxon>Viridiplantae</taxon>
        <taxon>Streptophyta</taxon>
        <taxon>Embryophyta</taxon>
        <taxon>Tracheophyta</taxon>
        <taxon>Spermatophyta</taxon>
        <taxon>Magnoliopsida</taxon>
        <taxon>eudicotyledons</taxon>
        <taxon>Gunneridae</taxon>
        <taxon>Pentapetalae</taxon>
        <taxon>rosids</taxon>
        <taxon>malvids</taxon>
        <taxon>Malvales</taxon>
        <taxon>Dipterocarpaceae</taxon>
        <taxon>Rubroshorea</taxon>
    </lineage>
</organism>
<evidence type="ECO:0000313" key="1">
    <source>
        <dbReference type="EMBL" id="GKV47537.1"/>
    </source>
</evidence>
<protein>
    <submittedName>
        <fullName evidence="1">Uncharacterized protein</fullName>
    </submittedName>
</protein>
<reference evidence="1 2" key="1">
    <citation type="journal article" date="2021" name="Commun. Biol.">
        <title>The genome of Shorea leprosula (Dipterocarpaceae) highlights the ecological relevance of drought in aseasonal tropical rainforests.</title>
        <authorList>
            <person name="Ng K.K.S."/>
            <person name="Kobayashi M.J."/>
            <person name="Fawcett J.A."/>
            <person name="Hatakeyama M."/>
            <person name="Paape T."/>
            <person name="Ng C.H."/>
            <person name="Ang C.C."/>
            <person name="Tnah L.H."/>
            <person name="Lee C.T."/>
            <person name="Nishiyama T."/>
            <person name="Sese J."/>
            <person name="O'Brien M.J."/>
            <person name="Copetti D."/>
            <person name="Mohd Noor M.I."/>
            <person name="Ong R.C."/>
            <person name="Putra M."/>
            <person name="Sireger I.Z."/>
            <person name="Indrioko S."/>
            <person name="Kosugi Y."/>
            <person name="Izuno A."/>
            <person name="Isagi Y."/>
            <person name="Lee S.L."/>
            <person name="Shimizu K.K."/>
        </authorList>
    </citation>
    <scope>NUCLEOTIDE SEQUENCE [LARGE SCALE GENOMIC DNA]</scope>
    <source>
        <strain evidence="1">214</strain>
    </source>
</reference>
<dbReference type="EMBL" id="BPVZ01000230">
    <property type="protein sequence ID" value="GKV47537.1"/>
    <property type="molecule type" value="Genomic_DNA"/>
</dbReference>
<accession>A0AAV5MDH4</accession>
<name>A0AAV5MDH4_9ROSI</name>